<keyword evidence="2" id="KW-1185">Reference proteome</keyword>
<dbReference type="Gene3D" id="3.20.20.80">
    <property type="entry name" value="Glycosidases"/>
    <property type="match status" value="1"/>
</dbReference>
<dbReference type="Proteomes" id="UP000637299">
    <property type="component" value="Unassembled WGS sequence"/>
</dbReference>
<evidence type="ECO:0008006" key="3">
    <source>
        <dbReference type="Google" id="ProtNLM"/>
    </source>
</evidence>
<dbReference type="EMBL" id="JACYFS010000001">
    <property type="protein sequence ID" value="MBD8081022.1"/>
    <property type="molecule type" value="Genomic_DNA"/>
</dbReference>
<name>A0ABR8Z6W3_9FLAO</name>
<accession>A0ABR8Z6W3</accession>
<gene>
    <name evidence="1" type="ORF">IC610_01145</name>
</gene>
<protein>
    <recommendedName>
        <fullName evidence="3">Agarase</fullName>
    </recommendedName>
</protein>
<dbReference type="InterPro" id="IPR017853">
    <property type="entry name" value="GH"/>
</dbReference>
<proteinExistence type="predicted"/>
<reference evidence="1 2" key="1">
    <citation type="submission" date="2020-09" db="EMBL/GenBank/DDBJ databases">
        <title>Genome seq and assembly of Chryseobacterium sp.</title>
        <authorList>
            <person name="Chhetri G."/>
        </authorList>
    </citation>
    <scope>NUCLEOTIDE SEQUENCE [LARGE SCALE GENOMIC DNA]</scope>
    <source>
        <strain evidence="1 2">GCR10</strain>
    </source>
</reference>
<sequence length="473" mass="55087">MLLEFSVVEMLHAQNAAPENISVFSTGDYHEVMARKNAEDSVWKGYTAKTIDKMKGFHSSKDPKPNAYGSWISFKTKATGFFRTEKINSRWWIIDPEGYPFIHKGVAVLSPGTSKNQEKAFNSKYKNRENWISAESKFLKQNGFNGSGAWSNVDAIRESKKPLVYTVIVSPMGAYKSQHLKKFSGRYEEAGWQGFRYDLAMVFDPEFDQFVEREISKIQKYKDDKYLLGYFTDNELPWVDDALDRHLKKLGKEEAGYIAAKKWLDKRKNKNASIEDITDEDRQEFTGFYFETYMKKVTAAIKRFDSNHMYLGCRFNQAQDELDNPKIFEVAGKYMDVISINHYQKWEPEQPVLSNWINWSGKPFIITEFYTKGEDSGLPNKTGAGWNVPTQKERGYFYQNFIIELLKSKGCVGWHWFRYQDNDPENLETDYSNRDSNKGILSSSYDYYMPLMENMKTINNNVYGLIQFLDSGR</sequence>
<evidence type="ECO:0000313" key="2">
    <source>
        <dbReference type="Proteomes" id="UP000637299"/>
    </source>
</evidence>
<dbReference type="SUPFAM" id="SSF51445">
    <property type="entry name" value="(Trans)glycosidases"/>
    <property type="match status" value="1"/>
</dbReference>
<organism evidence="1 2">
    <name type="scientific">Chryseobacterium caseinilyticum</name>
    <dbReference type="NCBI Taxonomy" id="2771428"/>
    <lineage>
        <taxon>Bacteria</taxon>
        <taxon>Pseudomonadati</taxon>
        <taxon>Bacteroidota</taxon>
        <taxon>Flavobacteriia</taxon>
        <taxon>Flavobacteriales</taxon>
        <taxon>Weeksellaceae</taxon>
        <taxon>Chryseobacterium group</taxon>
        <taxon>Chryseobacterium</taxon>
    </lineage>
</organism>
<comment type="caution">
    <text evidence="1">The sequence shown here is derived from an EMBL/GenBank/DDBJ whole genome shotgun (WGS) entry which is preliminary data.</text>
</comment>
<evidence type="ECO:0000313" key="1">
    <source>
        <dbReference type="EMBL" id="MBD8081022.1"/>
    </source>
</evidence>